<dbReference type="RefSeq" id="WP_307503012.1">
    <property type="nucleotide sequence ID" value="NZ_BAAACE010000029.1"/>
</dbReference>
<dbReference type="Gene3D" id="1.10.357.10">
    <property type="entry name" value="Tetracycline Repressor, domain 2"/>
    <property type="match status" value="1"/>
</dbReference>
<dbReference type="Pfam" id="PF00440">
    <property type="entry name" value="TetR_N"/>
    <property type="match status" value="1"/>
</dbReference>
<feature type="DNA-binding region" description="H-T-H motif" evidence="2">
    <location>
        <begin position="26"/>
        <end position="45"/>
    </location>
</feature>
<evidence type="ECO:0000256" key="2">
    <source>
        <dbReference type="PROSITE-ProRule" id="PRU00335"/>
    </source>
</evidence>
<organism evidence="4 5">
    <name type="scientific">Paraclostridium ghonii</name>
    <dbReference type="NCBI Taxonomy" id="29358"/>
    <lineage>
        <taxon>Bacteria</taxon>
        <taxon>Bacillati</taxon>
        <taxon>Bacillota</taxon>
        <taxon>Clostridia</taxon>
        <taxon>Peptostreptococcales</taxon>
        <taxon>Peptostreptococcaceae</taxon>
        <taxon>Paraclostridium</taxon>
    </lineage>
</organism>
<evidence type="ECO:0000259" key="3">
    <source>
        <dbReference type="PROSITE" id="PS50977"/>
    </source>
</evidence>
<evidence type="ECO:0000313" key="5">
    <source>
        <dbReference type="Proteomes" id="UP001232584"/>
    </source>
</evidence>
<comment type="caution">
    <text evidence="4">The sequence shown here is derived from an EMBL/GenBank/DDBJ whole genome shotgun (WGS) entry which is preliminary data.</text>
</comment>
<keyword evidence="1 2" id="KW-0238">DNA-binding</keyword>
<dbReference type="EMBL" id="JAUSWG010000002">
    <property type="protein sequence ID" value="MDQ0555573.1"/>
    <property type="molecule type" value="Genomic_DNA"/>
</dbReference>
<name>A0ABU0MXD0_9FIRM</name>
<proteinExistence type="predicted"/>
<evidence type="ECO:0000256" key="1">
    <source>
        <dbReference type="ARBA" id="ARBA00023125"/>
    </source>
</evidence>
<dbReference type="InterPro" id="IPR001647">
    <property type="entry name" value="HTH_TetR"/>
</dbReference>
<dbReference type="PROSITE" id="PS50977">
    <property type="entry name" value="HTH_TETR_2"/>
    <property type="match status" value="1"/>
</dbReference>
<dbReference type="PANTHER" id="PTHR43479:SF11">
    <property type="entry name" value="ACREF_ENVCD OPERON REPRESSOR-RELATED"/>
    <property type="match status" value="1"/>
</dbReference>
<gene>
    <name evidence="4" type="ORF">QOZ92_000686</name>
</gene>
<accession>A0ABU0MXD0</accession>
<dbReference type="SUPFAM" id="SSF46689">
    <property type="entry name" value="Homeodomain-like"/>
    <property type="match status" value="1"/>
</dbReference>
<protein>
    <submittedName>
        <fullName evidence="4">AcrR family transcriptional regulator</fullName>
    </submittedName>
</protein>
<evidence type="ECO:0000313" key="4">
    <source>
        <dbReference type="EMBL" id="MDQ0555573.1"/>
    </source>
</evidence>
<keyword evidence="5" id="KW-1185">Reference proteome</keyword>
<dbReference type="Gene3D" id="1.10.10.60">
    <property type="entry name" value="Homeodomain-like"/>
    <property type="match status" value="1"/>
</dbReference>
<reference evidence="4 5" key="1">
    <citation type="submission" date="2023-07" db="EMBL/GenBank/DDBJ databases">
        <title>Genomic Encyclopedia of Type Strains, Phase IV (KMG-IV): sequencing the most valuable type-strain genomes for metagenomic binning, comparative biology and taxonomic classification.</title>
        <authorList>
            <person name="Goeker M."/>
        </authorList>
    </citation>
    <scope>NUCLEOTIDE SEQUENCE [LARGE SCALE GENOMIC DNA]</scope>
    <source>
        <strain evidence="4 5">DSM 15049</strain>
    </source>
</reference>
<dbReference type="InterPro" id="IPR009057">
    <property type="entry name" value="Homeodomain-like_sf"/>
</dbReference>
<feature type="domain" description="HTH tetR-type" evidence="3">
    <location>
        <begin position="3"/>
        <end position="63"/>
    </location>
</feature>
<dbReference type="Proteomes" id="UP001232584">
    <property type="component" value="Unassembled WGS sequence"/>
</dbReference>
<dbReference type="PANTHER" id="PTHR43479">
    <property type="entry name" value="ACREF/ENVCD OPERON REPRESSOR-RELATED"/>
    <property type="match status" value="1"/>
</dbReference>
<dbReference type="PRINTS" id="PR00455">
    <property type="entry name" value="HTHTETR"/>
</dbReference>
<dbReference type="InterPro" id="IPR050624">
    <property type="entry name" value="HTH-type_Tx_Regulator"/>
</dbReference>
<sequence length="204" mass="23270">MNLKGKERILQSAKQLISEKGIQHASVREISKSAGVTTGAIYHHYKNKEEILYEVMDISLNESHKILKEYSNDKNVKFEYMNSDILDNVLECFVDRFEKESENKIQLYLTVLGIEGNEEIKNKMIDKYNTWIIDVAKLLPLTYKDIPLSKVNALSSVLLATIDGLILQSLIGVNTANNSDIIEVYELLLKKVIPEVINNLKENI</sequence>